<keyword evidence="3" id="KW-1133">Transmembrane helix</keyword>
<evidence type="ECO:0000313" key="5">
    <source>
        <dbReference type="EMBL" id="AXH12888.1"/>
    </source>
</evidence>
<dbReference type="Proteomes" id="UP000289193">
    <property type="component" value="Unassembled WGS sequence"/>
</dbReference>
<feature type="domain" description="GGDEF" evidence="4">
    <location>
        <begin position="484"/>
        <end position="614"/>
    </location>
</feature>
<dbReference type="InterPro" id="IPR007892">
    <property type="entry name" value="CHASE4"/>
</dbReference>
<comment type="catalytic activity">
    <reaction evidence="2">
        <text>2 GTP = 3',3'-c-di-GMP + 2 diphosphate</text>
        <dbReference type="Rhea" id="RHEA:24898"/>
        <dbReference type="ChEBI" id="CHEBI:33019"/>
        <dbReference type="ChEBI" id="CHEBI:37565"/>
        <dbReference type="ChEBI" id="CHEBI:58805"/>
        <dbReference type="EC" id="2.7.7.65"/>
    </reaction>
</comment>
<dbReference type="FunFam" id="3.30.70.270:FF:000001">
    <property type="entry name" value="Diguanylate cyclase domain protein"/>
    <property type="match status" value="1"/>
</dbReference>
<sequence length="614" mass="73040">MNINKKVSLLFVLIFILSFLFISIIVKNRIVNIENIEEKIIINNIKKVQNILNNYYEKIKNISYEYSTHSHIIDIVKNRDKEKLNSFFNNKPDFMKKLNLTYFILLDKDKNPLFSKYYDLTSDEELYASKELFTYLKKSDLSKLDSKNKYLTLNFEKILFSVEKIIVNNEIEGYIFTARAINSTFLTKVSEVIEDYASLVTNYGLKDIQKLKYENEEISYSIKKNSEENLFYYLEFYDLFEKENFYIRFQNKREVYNNMIIELKYILSLFLAMFLITMIIFFIFMNKLFVNRINYITSVVKKVSLNETLKYKLKVSYDDEISYLVRKINEMFRVINAQQDLTLKKERDFLQSVLDTQQNIIMITDGKEIQSVNRKFHEIFNSTENFLENIALIDNKTKANFIAVAKRYNNKDIPAKFKFTDEERYFTFHVSKLDIRKYLICMNDVSTLNHKINHLTFRATTDELTSVYNKATITNYAKRWLENKDFSMIIFDIDYFKKINDTYGHYVGDVILKELSKLISSEISKNDILGRFGGEEFLLLIDDTSSLNIIKIANRIRKVVEAKLFLVDEHKIYITISMGCTVCIYDEEFEIIYKRADEALYEAKKNGRNRVVFY</sequence>
<reference evidence="6 8" key="1">
    <citation type="submission" date="2017-10" db="EMBL/GenBank/DDBJ databases">
        <title>Genomics of the genus Arcobacter.</title>
        <authorList>
            <person name="Perez-Cataluna A."/>
            <person name="Figueras M.J."/>
        </authorList>
    </citation>
    <scope>NUCLEOTIDE SEQUENCE [LARGE SCALE GENOMIC DNA]</scope>
    <source>
        <strain evidence="6 8">CECT 7835</strain>
    </source>
</reference>
<evidence type="ECO:0000256" key="1">
    <source>
        <dbReference type="ARBA" id="ARBA00012528"/>
    </source>
</evidence>
<evidence type="ECO:0000313" key="6">
    <source>
        <dbReference type="EMBL" id="RXK08988.1"/>
    </source>
</evidence>
<dbReference type="Pfam" id="PF05228">
    <property type="entry name" value="CHASE4"/>
    <property type="match status" value="1"/>
</dbReference>
<feature type="transmembrane region" description="Helical" evidence="3">
    <location>
        <begin position="7"/>
        <end position="26"/>
    </location>
</feature>
<keyword evidence="3" id="KW-0472">Membrane</keyword>
<dbReference type="InterPro" id="IPR000160">
    <property type="entry name" value="GGDEF_dom"/>
</dbReference>
<evidence type="ECO:0000259" key="4">
    <source>
        <dbReference type="PROSITE" id="PS50887"/>
    </source>
</evidence>
<dbReference type="AlphaFoldDB" id="A0AAX2A4R3"/>
<dbReference type="EMBL" id="PDKM01000008">
    <property type="protein sequence ID" value="RXK08988.1"/>
    <property type="molecule type" value="Genomic_DNA"/>
</dbReference>
<dbReference type="PANTHER" id="PTHR45138:SF9">
    <property type="entry name" value="DIGUANYLATE CYCLASE DGCM-RELATED"/>
    <property type="match status" value="1"/>
</dbReference>
<dbReference type="GO" id="GO:0052621">
    <property type="term" value="F:diguanylate cyclase activity"/>
    <property type="evidence" value="ECO:0007669"/>
    <property type="project" value="UniProtKB-EC"/>
</dbReference>
<organism evidence="6 8">
    <name type="scientific">Halarcobacter bivalviorum</name>
    <dbReference type="NCBI Taxonomy" id="663364"/>
    <lineage>
        <taxon>Bacteria</taxon>
        <taxon>Pseudomonadati</taxon>
        <taxon>Campylobacterota</taxon>
        <taxon>Epsilonproteobacteria</taxon>
        <taxon>Campylobacterales</taxon>
        <taxon>Arcobacteraceae</taxon>
        <taxon>Halarcobacter</taxon>
    </lineage>
</organism>
<protein>
    <recommendedName>
        <fullName evidence="1">diguanylate cyclase</fullName>
        <ecNumber evidence="1">2.7.7.65</ecNumber>
    </recommendedName>
</protein>
<dbReference type="SMART" id="SM00267">
    <property type="entry name" value="GGDEF"/>
    <property type="match status" value="1"/>
</dbReference>
<dbReference type="PANTHER" id="PTHR45138">
    <property type="entry name" value="REGULATORY COMPONENTS OF SENSORY TRANSDUCTION SYSTEM"/>
    <property type="match status" value="1"/>
</dbReference>
<dbReference type="Proteomes" id="UP000253850">
    <property type="component" value="Chromosome"/>
</dbReference>
<evidence type="ECO:0000313" key="7">
    <source>
        <dbReference type="Proteomes" id="UP000253850"/>
    </source>
</evidence>
<dbReference type="RefSeq" id="WP_114839703.1">
    <property type="nucleotide sequence ID" value="NZ_CP031217.1"/>
</dbReference>
<dbReference type="InterPro" id="IPR029787">
    <property type="entry name" value="Nucleotide_cyclase"/>
</dbReference>
<accession>A0AAX2A4R3</accession>
<dbReference type="Pfam" id="PF00990">
    <property type="entry name" value="GGDEF"/>
    <property type="match status" value="1"/>
</dbReference>
<dbReference type="NCBIfam" id="TIGR00254">
    <property type="entry name" value="GGDEF"/>
    <property type="match status" value="1"/>
</dbReference>
<dbReference type="EMBL" id="CP031217">
    <property type="protein sequence ID" value="AXH12888.1"/>
    <property type="molecule type" value="Genomic_DNA"/>
</dbReference>
<gene>
    <name evidence="5" type="ORF">ABIV_1900</name>
    <name evidence="6" type="ORF">CRV05_11965</name>
</gene>
<evidence type="ECO:0000256" key="2">
    <source>
        <dbReference type="ARBA" id="ARBA00034247"/>
    </source>
</evidence>
<name>A0AAX2A4R3_9BACT</name>
<dbReference type="PROSITE" id="PS50887">
    <property type="entry name" value="GGDEF"/>
    <property type="match status" value="1"/>
</dbReference>
<dbReference type="EC" id="2.7.7.65" evidence="1"/>
<dbReference type="InterPro" id="IPR043128">
    <property type="entry name" value="Rev_trsase/Diguanyl_cyclase"/>
</dbReference>
<dbReference type="InterPro" id="IPR050469">
    <property type="entry name" value="Diguanylate_Cyclase"/>
</dbReference>
<dbReference type="Gene3D" id="6.10.340.10">
    <property type="match status" value="1"/>
</dbReference>
<evidence type="ECO:0000313" key="8">
    <source>
        <dbReference type="Proteomes" id="UP000289193"/>
    </source>
</evidence>
<reference evidence="5 7" key="2">
    <citation type="submission" date="2018-07" db="EMBL/GenBank/DDBJ databases">
        <title>Complete genome of the Arcobacter bivalviorum type strain LMG 26154.</title>
        <authorList>
            <person name="Miller W.G."/>
            <person name="Yee E."/>
            <person name="Bono J.L."/>
        </authorList>
    </citation>
    <scope>NUCLEOTIDE SEQUENCE [LARGE SCALE GENOMIC DNA]</scope>
    <source>
        <strain evidence="5 7">LMG 26154</strain>
    </source>
</reference>
<proteinExistence type="predicted"/>
<dbReference type="KEGG" id="hbv:ABIV_1900"/>
<keyword evidence="8" id="KW-1185">Reference proteome</keyword>
<dbReference type="Gene3D" id="3.30.70.270">
    <property type="match status" value="1"/>
</dbReference>
<dbReference type="CDD" id="cd01949">
    <property type="entry name" value="GGDEF"/>
    <property type="match status" value="1"/>
</dbReference>
<feature type="transmembrane region" description="Helical" evidence="3">
    <location>
        <begin position="265"/>
        <end position="285"/>
    </location>
</feature>
<keyword evidence="3" id="KW-0812">Transmembrane</keyword>
<evidence type="ECO:0000256" key="3">
    <source>
        <dbReference type="SAM" id="Phobius"/>
    </source>
</evidence>
<dbReference type="SUPFAM" id="SSF55073">
    <property type="entry name" value="Nucleotide cyclase"/>
    <property type="match status" value="1"/>
</dbReference>